<dbReference type="Pfam" id="PF01588">
    <property type="entry name" value="tRNA_bind"/>
    <property type="match status" value="1"/>
</dbReference>
<dbReference type="InterPro" id="IPR002547">
    <property type="entry name" value="tRNA-bd_dom"/>
</dbReference>
<accession>A0A7J0F9B0</accession>
<sequence>MQNNTLEAMEKVKLKQGLKIAMSISGEGNAYLQESKFWKLYKEDYPSCSVVMKTSAGLVYLLACLLEPFMPSFSLEVLKQLNLPPELQVSLSDEKGDIEKAKRPWEFLPAGHKIGIPEPLFKELKDEEVEFFRLKFAGSQADRIIKAETEAKELAEKLKKTEVSDGKGKKQQPTKSATEAKKASGEAEISISRLNIRVGLITKAQKHPDADSLYVEEIDVGEGQPRTVVSGLVKFIPLEDMQNRKVCVLCNLKPATMRGIKSQAMVLAASNSDHTKVELVEPPPDAAVGERVSFPGFEGDPDDVLNPKKKVWETVQLDLHTDKELVAFYKDVPFTTSAGVCKVSSICDGSIR</sequence>
<dbReference type="EMBL" id="BJWL01000010">
    <property type="protein sequence ID" value="GFY95193.1"/>
    <property type="molecule type" value="Genomic_DNA"/>
</dbReference>
<dbReference type="OrthoDB" id="19141at2759"/>
<dbReference type="GO" id="GO:0005829">
    <property type="term" value="C:cytosol"/>
    <property type="evidence" value="ECO:0007669"/>
    <property type="project" value="TreeGrafter"/>
</dbReference>
<feature type="region of interest" description="Disordered" evidence="8">
    <location>
        <begin position="161"/>
        <end position="184"/>
    </location>
</feature>
<evidence type="ECO:0000256" key="1">
    <source>
        <dbReference type="ARBA" id="ARBA00004496"/>
    </source>
</evidence>
<keyword evidence="3 7" id="KW-0820">tRNA-binding</keyword>
<dbReference type="SUPFAM" id="SSF50249">
    <property type="entry name" value="Nucleic acid-binding proteins"/>
    <property type="match status" value="1"/>
</dbReference>
<comment type="catalytic activity">
    <reaction evidence="6">
        <text>tRNA(Met) + L-methionine + ATP = L-methionyl-tRNA(Met) + AMP + diphosphate</text>
        <dbReference type="Rhea" id="RHEA:13481"/>
        <dbReference type="Rhea" id="RHEA-COMP:9667"/>
        <dbReference type="Rhea" id="RHEA-COMP:9698"/>
        <dbReference type="ChEBI" id="CHEBI:30616"/>
        <dbReference type="ChEBI" id="CHEBI:33019"/>
        <dbReference type="ChEBI" id="CHEBI:57844"/>
        <dbReference type="ChEBI" id="CHEBI:78442"/>
        <dbReference type="ChEBI" id="CHEBI:78530"/>
        <dbReference type="ChEBI" id="CHEBI:456215"/>
        <dbReference type="EC" id="6.1.1.10"/>
    </reaction>
</comment>
<dbReference type="GO" id="GO:0017101">
    <property type="term" value="C:aminoacyl-tRNA synthetase multienzyme complex"/>
    <property type="evidence" value="ECO:0007669"/>
    <property type="project" value="TreeGrafter"/>
</dbReference>
<proteinExistence type="predicted"/>
<keyword evidence="2" id="KW-0963">Cytoplasm</keyword>
<comment type="subcellular location">
    <subcellularLocation>
        <location evidence="1">Cytoplasm</location>
    </subcellularLocation>
</comment>
<dbReference type="PANTHER" id="PTHR45765:SF1">
    <property type="entry name" value="METHIONINE--TRNA LIGASE, CYTOPLASMIC"/>
    <property type="match status" value="1"/>
</dbReference>
<dbReference type="PANTHER" id="PTHR45765">
    <property type="entry name" value="METHIONINE--TRNA LIGASE"/>
    <property type="match status" value="1"/>
</dbReference>
<dbReference type="GO" id="GO:0006431">
    <property type="term" value="P:methionyl-tRNA aminoacylation"/>
    <property type="evidence" value="ECO:0007669"/>
    <property type="project" value="TreeGrafter"/>
</dbReference>
<evidence type="ECO:0000256" key="5">
    <source>
        <dbReference type="ARBA" id="ARBA00022917"/>
    </source>
</evidence>
<organism evidence="10 11">
    <name type="scientific">Actinidia rufa</name>
    <dbReference type="NCBI Taxonomy" id="165716"/>
    <lineage>
        <taxon>Eukaryota</taxon>
        <taxon>Viridiplantae</taxon>
        <taxon>Streptophyta</taxon>
        <taxon>Embryophyta</taxon>
        <taxon>Tracheophyta</taxon>
        <taxon>Spermatophyta</taxon>
        <taxon>Magnoliopsida</taxon>
        <taxon>eudicotyledons</taxon>
        <taxon>Gunneridae</taxon>
        <taxon>Pentapetalae</taxon>
        <taxon>asterids</taxon>
        <taxon>Ericales</taxon>
        <taxon>Actinidiaceae</taxon>
        <taxon>Actinidia</taxon>
    </lineage>
</organism>
<evidence type="ECO:0000256" key="3">
    <source>
        <dbReference type="ARBA" id="ARBA00022555"/>
    </source>
</evidence>
<dbReference type="InterPro" id="IPR012340">
    <property type="entry name" value="NA-bd_OB-fold"/>
</dbReference>
<evidence type="ECO:0000259" key="9">
    <source>
        <dbReference type="PROSITE" id="PS50886"/>
    </source>
</evidence>
<dbReference type="AlphaFoldDB" id="A0A7J0F9B0"/>
<dbReference type="Gene3D" id="1.10.730.10">
    <property type="entry name" value="Isoleucyl-tRNA Synthetase, Domain 1"/>
    <property type="match status" value="1"/>
</dbReference>
<evidence type="ECO:0000313" key="11">
    <source>
        <dbReference type="Proteomes" id="UP000585474"/>
    </source>
</evidence>
<dbReference type="GO" id="GO:0000049">
    <property type="term" value="F:tRNA binding"/>
    <property type="evidence" value="ECO:0007669"/>
    <property type="project" value="UniProtKB-UniRule"/>
</dbReference>
<reference evidence="10 11" key="1">
    <citation type="submission" date="2019-07" db="EMBL/GenBank/DDBJ databases">
        <title>De Novo Assembly of kiwifruit Actinidia rufa.</title>
        <authorList>
            <person name="Sugita-Konishi S."/>
            <person name="Sato K."/>
            <person name="Mori E."/>
            <person name="Abe Y."/>
            <person name="Kisaki G."/>
            <person name="Hamano K."/>
            <person name="Suezawa K."/>
            <person name="Otani M."/>
            <person name="Fukuda T."/>
            <person name="Manabe T."/>
            <person name="Gomi K."/>
            <person name="Tabuchi M."/>
            <person name="Akimitsu K."/>
            <person name="Kataoka I."/>
        </authorList>
    </citation>
    <scope>NUCLEOTIDE SEQUENCE [LARGE SCALE GENOMIC DNA]</scope>
    <source>
        <strain evidence="11">cv. Fuchu</strain>
    </source>
</reference>
<evidence type="ECO:0000256" key="2">
    <source>
        <dbReference type="ARBA" id="ARBA00022490"/>
    </source>
</evidence>
<dbReference type="GO" id="GO:0005524">
    <property type="term" value="F:ATP binding"/>
    <property type="evidence" value="ECO:0007669"/>
    <property type="project" value="InterPro"/>
</dbReference>
<dbReference type="FunFam" id="2.40.50.140:FF:000047">
    <property type="entry name" value="tyrosine--tRNA ligase, cytoplasmic isoform X2"/>
    <property type="match status" value="1"/>
</dbReference>
<dbReference type="GO" id="GO:0004825">
    <property type="term" value="F:methionine-tRNA ligase activity"/>
    <property type="evidence" value="ECO:0007669"/>
    <property type="project" value="UniProtKB-EC"/>
</dbReference>
<dbReference type="InterPro" id="IPR041872">
    <property type="entry name" value="Anticodon_Met"/>
</dbReference>
<dbReference type="InterPro" id="IPR009080">
    <property type="entry name" value="tRNAsynth_Ia_anticodon-bd"/>
</dbReference>
<name>A0A7J0F9B0_9ERIC</name>
<comment type="caution">
    <text evidence="10">The sequence shown here is derived from an EMBL/GenBank/DDBJ whole genome shotgun (WGS) entry which is preliminary data.</text>
</comment>
<dbReference type="Gene3D" id="2.40.50.140">
    <property type="entry name" value="Nucleic acid-binding proteins"/>
    <property type="match status" value="1"/>
</dbReference>
<gene>
    <name evidence="10" type="ORF">Acr_10g0005780</name>
</gene>
<dbReference type="PROSITE" id="PS50886">
    <property type="entry name" value="TRBD"/>
    <property type="match status" value="1"/>
</dbReference>
<dbReference type="CDD" id="cd02799">
    <property type="entry name" value="tRNA_bind_EMAP-II_like"/>
    <property type="match status" value="1"/>
</dbReference>
<evidence type="ECO:0000313" key="10">
    <source>
        <dbReference type="EMBL" id="GFY95193.1"/>
    </source>
</evidence>
<keyword evidence="4 7" id="KW-0694">RNA-binding</keyword>
<dbReference type="InterPro" id="IPR023458">
    <property type="entry name" value="Met-tRNA_ligase_1"/>
</dbReference>
<keyword evidence="10" id="KW-0436">Ligase</keyword>
<dbReference type="Pfam" id="PF19303">
    <property type="entry name" value="Anticodon_3"/>
    <property type="match status" value="1"/>
</dbReference>
<protein>
    <submittedName>
        <fullName evidence="10">Methionine-tRNA ligase, putative</fullName>
    </submittedName>
</protein>
<evidence type="ECO:0000256" key="6">
    <source>
        <dbReference type="ARBA" id="ARBA00047364"/>
    </source>
</evidence>
<dbReference type="Proteomes" id="UP000585474">
    <property type="component" value="Unassembled WGS sequence"/>
</dbReference>
<keyword evidence="11" id="KW-1185">Reference proteome</keyword>
<evidence type="ECO:0000256" key="4">
    <source>
        <dbReference type="ARBA" id="ARBA00022884"/>
    </source>
</evidence>
<evidence type="ECO:0000256" key="8">
    <source>
        <dbReference type="SAM" id="MobiDB-lite"/>
    </source>
</evidence>
<feature type="domain" description="TRNA-binding" evidence="9">
    <location>
        <begin position="190"/>
        <end position="293"/>
    </location>
</feature>
<dbReference type="SUPFAM" id="SSF47323">
    <property type="entry name" value="Anticodon-binding domain of a subclass of class I aminoacyl-tRNA synthetases"/>
    <property type="match status" value="1"/>
</dbReference>
<evidence type="ECO:0000256" key="7">
    <source>
        <dbReference type="PROSITE-ProRule" id="PRU00209"/>
    </source>
</evidence>
<keyword evidence="5" id="KW-0648">Protein biosynthesis</keyword>